<reference evidence="2 3" key="1">
    <citation type="submission" date="2016-04" db="EMBL/GenBank/DDBJ databases">
        <title>Complete genome sequence of Dokdonella koreensis DS-123T.</title>
        <authorList>
            <person name="Kim J.F."/>
            <person name="Lee H."/>
            <person name="Kwak M.-J."/>
        </authorList>
    </citation>
    <scope>NUCLEOTIDE SEQUENCE [LARGE SCALE GENOMIC DNA]</scope>
    <source>
        <strain evidence="2 3">DS-123</strain>
    </source>
</reference>
<sequence>MSPRPAFLRGVRRLGWIAAGLLGLYLIAGNLFLNTPVGPWAINRKPDRFQMQWSHGLTWWPGCAMLWNVEVGGHVRRVVWNARAARGHGRIALLPLFGRELRLASIDASEVTGSLHLTDQDRTPPPPRPGGWSLRFDRIATDSLRTARIGAIDIATQGQVAFGFYKQLRGGPLEIYPSQARLDALQVTWDGRVLLHDGAATARFALPRHRREDASGLAKLGLADAALDLHGALPGLAVDLDDAGRITGTLDPAGTGTLAATLGWQRGALTAGGTLALRVPLQATRPGAAFDNEATLRLAVEDEAIRIDATLPRSETDPRSIDARLVLAGTAVPLPPDPQQLLARLGGEVALDWRFGSLAWLGPLLLKAPWLQLEGAGAVEARLLLERGLLRPGSTLRIPDVAVAATVAGHRFDGQAHAEGQLVDAAGTALARIDLAIDRFDVAAVDAPGTPLVRGRDLRIDLEAPDSLAGLRESLKARLRFEQAEIPDLRAFNPYLPRNELRLLAGRSRISGDLHLDAAGEIASGRVSIEGRGGQARLGRLEFAGDFDLDGRLARADIASGRFDLDGSSLRLRKVRVADAGRTAGRDWWASIGIVRGHVEAGRPLALRTDAAIEMENIGLLLALFAERKDYPRWVLGLVDAGRLRARGLMQVRGDAIVFDRVEAANDRFEVKTRMRIAGGSPVGDLLLRWRALSVGVELRDDTRDLHLLRAADWYAQRPHLLGPP</sequence>
<keyword evidence="1" id="KW-1133">Transmembrane helix</keyword>
<keyword evidence="1" id="KW-0472">Membrane</keyword>
<feature type="transmembrane region" description="Helical" evidence="1">
    <location>
        <begin position="14"/>
        <end position="33"/>
    </location>
</feature>
<evidence type="ECO:0000313" key="2">
    <source>
        <dbReference type="EMBL" id="ANB19402.1"/>
    </source>
</evidence>
<name>A0A167H838_9GAMM</name>
<dbReference type="OrthoDB" id="6126320at2"/>
<dbReference type="EMBL" id="CP015249">
    <property type="protein sequence ID" value="ANB19402.1"/>
    <property type="molecule type" value="Genomic_DNA"/>
</dbReference>
<dbReference type="Proteomes" id="UP000076830">
    <property type="component" value="Chromosome"/>
</dbReference>
<dbReference type="KEGG" id="dko:I596_3413"/>
<dbReference type="AlphaFoldDB" id="A0A167H838"/>
<accession>A0A167H838</accession>
<dbReference type="STRING" id="1300342.I596_3413"/>
<gene>
    <name evidence="2" type="ORF">I596_3413</name>
</gene>
<keyword evidence="1" id="KW-0812">Transmembrane</keyword>
<organism evidence="2 3">
    <name type="scientific">Dokdonella koreensis DS-123</name>
    <dbReference type="NCBI Taxonomy" id="1300342"/>
    <lineage>
        <taxon>Bacteria</taxon>
        <taxon>Pseudomonadati</taxon>
        <taxon>Pseudomonadota</taxon>
        <taxon>Gammaproteobacteria</taxon>
        <taxon>Lysobacterales</taxon>
        <taxon>Rhodanobacteraceae</taxon>
        <taxon>Dokdonella</taxon>
    </lineage>
</organism>
<keyword evidence="3" id="KW-1185">Reference proteome</keyword>
<proteinExistence type="predicted"/>
<dbReference type="RefSeq" id="WP_083965655.1">
    <property type="nucleotide sequence ID" value="NZ_CP015249.1"/>
</dbReference>
<protein>
    <submittedName>
        <fullName evidence="2">Uncharacterized protein</fullName>
    </submittedName>
</protein>
<evidence type="ECO:0000256" key="1">
    <source>
        <dbReference type="SAM" id="Phobius"/>
    </source>
</evidence>
<evidence type="ECO:0000313" key="3">
    <source>
        <dbReference type="Proteomes" id="UP000076830"/>
    </source>
</evidence>